<feature type="transmembrane region" description="Helical" evidence="1">
    <location>
        <begin position="72"/>
        <end position="95"/>
    </location>
</feature>
<name>A0A6C0IKG2_9ZZZZ</name>
<organism evidence="2">
    <name type="scientific">viral metagenome</name>
    <dbReference type="NCBI Taxonomy" id="1070528"/>
    <lineage>
        <taxon>unclassified sequences</taxon>
        <taxon>metagenomes</taxon>
        <taxon>organismal metagenomes</taxon>
    </lineage>
</organism>
<evidence type="ECO:0000256" key="1">
    <source>
        <dbReference type="SAM" id="Phobius"/>
    </source>
</evidence>
<dbReference type="EMBL" id="MN740210">
    <property type="protein sequence ID" value="QHT93721.1"/>
    <property type="molecule type" value="Genomic_DNA"/>
</dbReference>
<evidence type="ECO:0000313" key="2">
    <source>
        <dbReference type="EMBL" id="QHT93721.1"/>
    </source>
</evidence>
<dbReference type="AlphaFoldDB" id="A0A6C0IKG2"/>
<feature type="transmembrane region" description="Helical" evidence="1">
    <location>
        <begin position="43"/>
        <end position="60"/>
    </location>
</feature>
<keyword evidence="1" id="KW-0472">Membrane</keyword>
<proteinExistence type="predicted"/>
<keyword evidence="1" id="KW-0812">Transmembrane</keyword>
<accession>A0A6C0IKG2</accession>
<sequence>MIDMSNFCKPSQYYFLFSIVGLLLMITFNIITGSKCGTITNTYTFVTQLFYTLFWSWLLHKICEKGYQKFSWFLFLMPIVTSGVVVSIIAMSMVLGKDIYQLVEEEKANEATEDDEREVEPMTIVM</sequence>
<reference evidence="2" key="1">
    <citation type="journal article" date="2020" name="Nature">
        <title>Giant virus diversity and host interactions through global metagenomics.</title>
        <authorList>
            <person name="Schulz F."/>
            <person name="Roux S."/>
            <person name="Paez-Espino D."/>
            <person name="Jungbluth S."/>
            <person name="Walsh D.A."/>
            <person name="Denef V.J."/>
            <person name="McMahon K.D."/>
            <person name="Konstantinidis K.T."/>
            <person name="Eloe-Fadrosh E.A."/>
            <person name="Kyrpides N.C."/>
            <person name="Woyke T."/>
        </authorList>
    </citation>
    <scope>NUCLEOTIDE SEQUENCE</scope>
    <source>
        <strain evidence="2">GVMAG-M-3300024258-14</strain>
    </source>
</reference>
<keyword evidence="1" id="KW-1133">Transmembrane helix</keyword>
<feature type="transmembrane region" description="Helical" evidence="1">
    <location>
        <begin position="12"/>
        <end position="31"/>
    </location>
</feature>
<protein>
    <submittedName>
        <fullName evidence="2">Uncharacterized protein</fullName>
    </submittedName>
</protein>